<evidence type="ECO:0000256" key="8">
    <source>
        <dbReference type="ARBA" id="ARBA00023316"/>
    </source>
</evidence>
<dbReference type="Pfam" id="PF01427">
    <property type="entry name" value="Peptidase_M15"/>
    <property type="match status" value="1"/>
</dbReference>
<evidence type="ECO:0000256" key="3">
    <source>
        <dbReference type="ARBA" id="ARBA00022723"/>
    </source>
</evidence>
<dbReference type="SUPFAM" id="SSF55166">
    <property type="entry name" value="Hedgehog/DD-peptidase"/>
    <property type="match status" value="1"/>
</dbReference>
<keyword evidence="6 9" id="KW-0224">Dipeptidase</keyword>
<evidence type="ECO:0000256" key="6">
    <source>
        <dbReference type="ARBA" id="ARBA00022997"/>
    </source>
</evidence>
<dbReference type="Gene3D" id="3.30.1380.10">
    <property type="match status" value="1"/>
</dbReference>
<evidence type="ECO:0000256" key="2">
    <source>
        <dbReference type="ARBA" id="ARBA00022670"/>
    </source>
</evidence>
<dbReference type="RefSeq" id="WP_162363034.1">
    <property type="nucleotide sequence ID" value="NZ_CP047591.1"/>
</dbReference>
<comment type="cofactor">
    <cofactor evidence="9">
        <name>Zn(2+)</name>
        <dbReference type="ChEBI" id="CHEBI:29105"/>
    </cofactor>
    <text evidence="9">Binds 1 zinc ion per subunit.</text>
</comment>
<evidence type="ECO:0000256" key="9">
    <source>
        <dbReference type="HAMAP-Rule" id="MF_01924"/>
    </source>
</evidence>
<accession>A0A6P1MMF1</accession>
<comment type="similarity">
    <text evidence="9 10">Belongs to the peptidase M15D family.</text>
</comment>
<feature type="binding site" evidence="9">
    <location>
        <position position="184"/>
    </location>
    <ligand>
        <name>Zn(2+)</name>
        <dbReference type="ChEBI" id="CHEBI:29105"/>
        <note>catalytic</note>
    </ligand>
</feature>
<dbReference type="AlphaFoldDB" id="A0A6P1MMF1"/>
<dbReference type="GO" id="GO:0006508">
    <property type="term" value="P:proteolysis"/>
    <property type="evidence" value="ECO:0007669"/>
    <property type="project" value="UniProtKB-KW"/>
</dbReference>
<comment type="function">
    <text evidence="9 10">Catalyzes hydrolysis of the D-alanyl-D-alanine dipeptide.</text>
</comment>
<keyword evidence="8 10" id="KW-0961">Cell wall biogenesis/degradation</keyword>
<evidence type="ECO:0000256" key="10">
    <source>
        <dbReference type="PIRNR" id="PIRNR026671"/>
    </source>
</evidence>
<dbReference type="Proteomes" id="UP000463883">
    <property type="component" value="Chromosome"/>
</dbReference>
<dbReference type="PANTHER" id="PTHR43126:SF1">
    <property type="entry name" value="D-ALANYL-D-ALANINE DIPEPTIDASE"/>
    <property type="match status" value="1"/>
</dbReference>
<evidence type="ECO:0000313" key="12">
    <source>
        <dbReference type="Proteomes" id="UP000463883"/>
    </source>
</evidence>
<evidence type="ECO:0000313" key="11">
    <source>
        <dbReference type="EMBL" id="QHI73268.1"/>
    </source>
</evidence>
<dbReference type="CDD" id="cd14817">
    <property type="entry name" value="D-Ala-D-Ala_dipeptidase_VanX"/>
    <property type="match status" value="1"/>
</dbReference>
<dbReference type="InterPro" id="IPR000755">
    <property type="entry name" value="A_A_dipeptidase"/>
</dbReference>
<dbReference type="KEGG" id="amic:Ami3637_13570"/>
<dbReference type="GO" id="GO:0008270">
    <property type="term" value="F:zinc ion binding"/>
    <property type="evidence" value="ECO:0007669"/>
    <property type="project" value="UniProtKB-UniRule"/>
</dbReference>
<name>A0A6P1MMF1_9FIRM</name>
<evidence type="ECO:0000256" key="4">
    <source>
        <dbReference type="ARBA" id="ARBA00022801"/>
    </source>
</evidence>
<reference evidence="11 12" key="1">
    <citation type="submission" date="2020-01" db="EMBL/GenBank/DDBJ databases">
        <title>Genomic analysis of Aminipila sp. CBA3637.</title>
        <authorList>
            <person name="Kim Y.B."/>
            <person name="Roh S.W."/>
        </authorList>
    </citation>
    <scope>NUCLEOTIDE SEQUENCE [LARGE SCALE GENOMIC DNA]</scope>
    <source>
        <strain evidence="11 12">CBA3637</strain>
    </source>
</reference>
<evidence type="ECO:0000256" key="5">
    <source>
        <dbReference type="ARBA" id="ARBA00022833"/>
    </source>
</evidence>
<dbReference type="EC" id="3.4.13.22" evidence="9 10"/>
<feature type="active site" description="Proton donor/acceptor" evidence="9">
    <location>
        <position position="181"/>
    </location>
</feature>
<keyword evidence="5 9" id="KW-0862">Zinc</keyword>
<feature type="binding site" evidence="9">
    <location>
        <position position="116"/>
    </location>
    <ligand>
        <name>Zn(2+)</name>
        <dbReference type="ChEBI" id="CHEBI:29105"/>
        <note>catalytic</note>
    </ligand>
</feature>
<evidence type="ECO:0000256" key="1">
    <source>
        <dbReference type="ARBA" id="ARBA00001362"/>
    </source>
</evidence>
<dbReference type="HAMAP" id="MF_01924">
    <property type="entry name" value="A_A_dipeptidase"/>
    <property type="match status" value="1"/>
</dbReference>
<dbReference type="PANTHER" id="PTHR43126">
    <property type="entry name" value="D-ALANYL-D-ALANINE DIPEPTIDASE"/>
    <property type="match status" value="1"/>
</dbReference>
<keyword evidence="2 9" id="KW-0645">Protease</keyword>
<dbReference type="GO" id="GO:0008237">
    <property type="term" value="F:metallopeptidase activity"/>
    <property type="evidence" value="ECO:0007669"/>
    <property type="project" value="UniProtKB-KW"/>
</dbReference>
<evidence type="ECO:0000256" key="7">
    <source>
        <dbReference type="ARBA" id="ARBA00023049"/>
    </source>
</evidence>
<dbReference type="EMBL" id="CP047591">
    <property type="protein sequence ID" value="QHI73268.1"/>
    <property type="molecule type" value="Genomic_DNA"/>
</dbReference>
<dbReference type="PIRSF" id="PIRSF026671">
    <property type="entry name" value="AA_dipeptidase"/>
    <property type="match status" value="1"/>
</dbReference>
<keyword evidence="7 9" id="KW-0482">Metalloprotease</keyword>
<keyword evidence="12" id="KW-1185">Reference proteome</keyword>
<gene>
    <name evidence="11" type="primary">vanX</name>
    <name evidence="11" type="ORF">Ami3637_13570</name>
</gene>
<dbReference type="NCBIfam" id="NF033115">
    <property type="entry name" value="dipept_VanX"/>
    <property type="match status" value="1"/>
</dbReference>
<feature type="site" description="Transition state stabilizer" evidence="9">
    <location>
        <position position="71"/>
    </location>
</feature>
<organism evidence="11 12">
    <name type="scientific">Aminipila terrae</name>
    <dbReference type="NCBI Taxonomy" id="2697030"/>
    <lineage>
        <taxon>Bacteria</taxon>
        <taxon>Bacillati</taxon>
        <taxon>Bacillota</taxon>
        <taxon>Clostridia</taxon>
        <taxon>Peptostreptococcales</taxon>
        <taxon>Anaerovoracaceae</taxon>
        <taxon>Aminipila</taxon>
    </lineage>
</organism>
<sequence>MSRDFVYMDEVICGIRWEAKYFTSNNFTGVPVKGYGANRIMGTKALAEALDKVQHKARALGYGLFLWDGYRPQRAVECFLNWARLPDDGIHKKRYYPNIDRAEMIQKGYVATQSSHSRGSAIDLTLYILKTGKLLPMGGHFDLMDKKSHHDAKNIKPIESENRHLLRSIMENCGFEAYENEWWHYMLKDEPYPDTYFDFPI</sequence>
<dbReference type="InterPro" id="IPR009045">
    <property type="entry name" value="Zn_M74/Hedgehog-like"/>
</dbReference>
<dbReference type="GO" id="GO:0160237">
    <property type="term" value="F:D-Ala-D-Ala dipeptidase activity"/>
    <property type="evidence" value="ECO:0007669"/>
    <property type="project" value="UniProtKB-EC"/>
</dbReference>
<comment type="catalytic activity">
    <reaction evidence="1 9 10">
        <text>D-alanyl-D-alanine + H2O = 2 D-alanine</text>
        <dbReference type="Rhea" id="RHEA:20661"/>
        <dbReference type="ChEBI" id="CHEBI:15377"/>
        <dbReference type="ChEBI" id="CHEBI:57416"/>
        <dbReference type="ChEBI" id="CHEBI:57822"/>
        <dbReference type="EC" id="3.4.13.22"/>
    </reaction>
</comment>
<dbReference type="InterPro" id="IPR058213">
    <property type="entry name" value="VanX_actinomycetes/firmicutes"/>
</dbReference>
<feature type="binding site" evidence="9">
    <location>
        <position position="123"/>
    </location>
    <ligand>
        <name>Zn(2+)</name>
        <dbReference type="ChEBI" id="CHEBI:29105"/>
        <note>catalytic</note>
    </ligand>
</feature>
<keyword evidence="3 9" id="KW-0479">Metal-binding</keyword>
<dbReference type="GO" id="GO:0071555">
    <property type="term" value="P:cell wall organization"/>
    <property type="evidence" value="ECO:0007669"/>
    <property type="project" value="UniProtKB-KW"/>
</dbReference>
<proteinExistence type="inferred from homology"/>
<keyword evidence="4 9" id="KW-0378">Hydrolase</keyword>
<protein>
    <recommendedName>
        <fullName evidence="9 10">D-alanyl-D-alanine dipeptidase</fullName>
        <shortName evidence="9 10">D-Ala-D-Ala dipeptidase</shortName>
        <ecNumber evidence="9 10">3.4.13.22</ecNumber>
    </recommendedName>
</protein>